<sequence length="52" mass="5570">MTSIDKTVSTLGDRINAMSVPDRAAPAPESLSSLIARLNMAKLRYQPGGVRL</sequence>
<reference evidence="1 5" key="1">
    <citation type="submission" date="2014-03" db="EMBL/GenBank/DDBJ databases">
        <title>Genome sequence of Sphingobium yanoikuyae B1.</title>
        <authorList>
            <person name="Gan H.M."/>
            <person name="Gan H.Y."/>
            <person name="Savka M.A."/>
        </authorList>
    </citation>
    <scope>NUCLEOTIDE SEQUENCE [LARGE SCALE GENOMIC DNA]</scope>
    <source>
        <strain evidence="1 5">B1</strain>
    </source>
</reference>
<evidence type="ECO:0000313" key="6">
    <source>
        <dbReference type="Proteomes" id="UP000502611"/>
    </source>
</evidence>
<proteinExistence type="predicted"/>
<evidence type="ECO:0000313" key="5">
    <source>
        <dbReference type="Proteomes" id="UP000028534"/>
    </source>
</evidence>
<evidence type="ECO:0000313" key="3">
    <source>
        <dbReference type="EMBL" id="QJR04660.1"/>
    </source>
</evidence>
<name>A0A084ELR5_SPHYA</name>
<dbReference type="RefSeq" id="WP_004209402.1">
    <property type="nucleotide sequence ID" value="NZ_CALUBW010000431.1"/>
</dbReference>
<reference evidence="2" key="4">
    <citation type="submission" date="2022-09" db="EMBL/GenBank/DDBJ databases">
        <title>Intensive care unit water sources are persistently colonized with multi-drug resistant bacteria and are the site of extensive horizontal gene transfer of antibiotic resistance genes.</title>
        <authorList>
            <person name="Diorio-Toth L."/>
        </authorList>
    </citation>
    <scope>NUCLEOTIDE SEQUENCE</scope>
    <source>
        <strain evidence="2">GD03659</strain>
    </source>
</reference>
<reference evidence="4 7" key="3">
    <citation type="submission" date="2020-07" db="EMBL/GenBank/DDBJ databases">
        <title>Whole genome sequence of Sphingobium yanoikuyae A3.</title>
        <authorList>
            <person name="Han S.-S."/>
        </authorList>
    </citation>
    <scope>NUCLEOTIDE SEQUENCE [LARGE SCALE GENOMIC DNA]</scope>
    <source>
        <strain evidence="4 7">A3</strain>
    </source>
</reference>
<dbReference type="Proteomes" id="UP000028534">
    <property type="component" value="Unassembled WGS sequence"/>
</dbReference>
<dbReference type="GeneID" id="57780370"/>
<dbReference type="Proteomes" id="UP000515377">
    <property type="component" value="Chromosome"/>
</dbReference>
<evidence type="ECO:0000313" key="1">
    <source>
        <dbReference type="EMBL" id="KEZ18907.1"/>
    </source>
</evidence>
<dbReference type="EMBL" id="JAOCKX010000003">
    <property type="protein sequence ID" value="MDH2130187.1"/>
    <property type="molecule type" value="Genomic_DNA"/>
</dbReference>
<dbReference type="EMBL" id="JGVR01000012">
    <property type="protein sequence ID" value="KEZ18907.1"/>
    <property type="molecule type" value="Genomic_DNA"/>
</dbReference>
<evidence type="ECO:0000313" key="2">
    <source>
        <dbReference type="EMBL" id="MDH2130187.1"/>
    </source>
</evidence>
<dbReference type="AlphaFoldDB" id="A0A084ELR5"/>
<dbReference type="Proteomes" id="UP000502611">
    <property type="component" value="Chromosome"/>
</dbReference>
<evidence type="ECO:0000313" key="7">
    <source>
        <dbReference type="Proteomes" id="UP000515377"/>
    </source>
</evidence>
<organism evidence="1 5">
    <name type="scientific">Sphingobium yanoikuyae</name>
    <name type="common">Sphingomonas yanoikuyae</name>
    <dbReference type="NCBI Taxonomy" id="13690"/>
    <lineage>
        <taxon>Bacteria</taxon>
        <taxon>Pseudomonadati</taxon>
        <taxon>Pseudomonadota</taxon>
        <taxon>Alphaproteobacteria</taxon>
        <taxon>Sphingomonadales</taxon>
        <taxon>Sphingomonadaceae</taxon>
        <taxon>Sphingobium</taxon>
    </lineage>
</organism>
<reference evidence="3 6" key="2">
    <citation type="submission" date="2020-04" db="EMBL/GenBank/DDBJ databases">
        <title>The Whole Genome Analysis of High salt-tolerant Sphingobium yanoikuyae YC-XJ2 with Aryl organophosphorus flame retardants (aryl-OPFRs)-degrading capacity and characteristics of Related phosphotriesterase.</title>
        <authorList>
            <person name="Li X."/>
        </authorList>
    </citation>
    <scope>NUCLEOTIDE SEQUENCE [LARGE SCALE GENOMIC DNA]</scope>
    <source>
        <strain evidence="3 6">YC-XJ2</strain>
    </source>
</reference>
<dbReference type="EMBL" id="CP060122">
    <property type="protein sequence ID" value="QNG47821.1"/>
    <property type="molecule type" value="Genomic_DNA"/>
</dbReference>
<protein>
    <submittedName>
        <fullName evidence="1">Uncharacterized protein</fullName>
    </submittedName>
</protein>
<dbReference type="Proteomes" id="UP001162318">
    <property type="component" value="Unassembled WGS sequence"/>
</dbReference>
<dbReference type="EMBL" id="CP053021">
    <property type="protein sequence ID" value="QJR04660.1"/>
    <property type="molecule type" value="Genomic_DNA"/>
</dbReference>
<accession>A0A084ELR5</accession>
<gene>
    <name evidence="1" type="ORF">CP98_02288</name>
    <name evidence="4" type="ORF">H3V42_09705</name>
    <name evidence="3" type="ORF">HH800_22120</name>
    <name evidence="2" type="ORF">N5J77_03545</name>
</gene>
<evidence type="ECO:0000313" key="4">
    <source>
        <dbReference type="EMBL" id="QNG47821.1"/>
    </source>
</evidence>